<dbReference type="Pfam" id="PF24793">
    <property type="entry name" value="GINT1_N"/>
    <property type="match status" value="1"/>
</dbReference>
<feature type="domain" description="Glycosyl transferase 64" evidence="7">
    <location>
        <begin position="527"/>
        <end position="767"/>
    </location>
</feature>
<keyword evidence="5" id="KW-1015">Disulfide bond</keyword>
<keyword evidence="4 6" id="KW-0472">Membrane</keyword>
<feature type="transmembrane region" description="Helical" evidence="6">
    <location>
        <begin position="407"/>
        <end position="431"/>
    </location>
</feature>
<dbReference type="SUPFAM" id="SSF75005">
    <property type="entry name" value="Arabinanase/levansucrase/invertase"/>
    <property type="match status" value="1"/>
</dbReference>
<dbReference type="Pfam" id="PF09258">
    <property type="entry name" value="Glyco_transf_64"/>
    <property type="match status" value="1"/>
</dbReference>
<proteinExistence type="inferred from homology"/>
<dbReference type="InterPro" id="IPR023296">
    <property type="entry name" value="Glyco_hydro_beta-prop_sf"/>
</dbReference>
<evidence type="ECO:0000313" key="9">
    <source>
        <dbReference type="EMBL" id="PTQ50361.1"/>
    </source>
</evidence>
<dbReference type="OMA" id="GIVNVCI"/>
<dbReference type="GO" id="GO:0009651">
    <property type="term" value="P:response to salt stress"/>
    <property type="evidence" value="ECO:0007669"/>
    <property type="project" value="EnsemblPlants"/>
</dbReference>
<feature type="domain" description="Glucosamine inositolphosphorylceramide transferase 1 N-terminal" evidence="8">
    <location>
        <begin position="91"/>
        <end position="396"/>
    </location>
</feature>
<dbReference type="Gene3D" id="3.90.550.10">
    <property type="entry name" value="Spore Coat Polysaccharide Biosynthesis Protein SpsA, Chain A"/>
    <property type="match status" value="1"/>
</dbReference>
<dbReference type="SUPFAM" id="SSF53448">
    <property type="entry name" value="Nucleotide-diphospho-sugar transferases"/>
    <property type="match status" value="1"/>
</dbReference>
<evidence type="ECO:0000256" key="5">
    <source>
        <dbReference type="ARBA" id="ARBA00023157"/>
    </source>
</evidence>
<dbReference type="GO" id="GO:0016020">
    <property type="term" value="C:membrane"/>
    <property type="evidence" value="ECO:0007669"/>
    <property type="project" value="UniProtKB-SubCell"/>
</dbReference>
<gene>
    <name evidence="9" type="ORF">MARPO_0001s0350</name>
</gene>
<evidence type="ECO:0000256" key="4">
    <source>
        <dbReference type="ARBA" id="ARBA00023136"/>
    </source>
</evidence>
<dbReference type="PANTHER" id="PTHR48261:SF6">
    <property type="entry name" value="GLYCOSYLTRANSFERASE FAMILY PROTEIN"/>
    <property type="match status" value="1"/>
</dbReference>
<keyword evidence="10" id="KW-1185">Reference proteome</keyword>
<dbReference type="Proteomes" id="UP000244005">
    <property type="component" value="Unassembled WGS sequence"/>
</dbReference>
<dbReference type="GO" id="GO:0016757">
    <property type="term" value="F:glycosyltransferase activity"/>
    <property type="evidence" value="ECO:0007669"/>
    <property type="project" value="EnsemblPlants"/>
</dbReference>
<evidence type="ECO:0000259" key="8">
    <source>
        <dbReference type="Pfam" id="PF24793"/>
    </source>
</evidence>
<keyword evidence="6" id="KW-0812">Transmembrane</keyword>
<dbReference type="InterPro" id="IPR015338">
    <property type="entry name" value="GT64_dom"/>
</dbReference>
<dbReference type="AlphaFoldDB" id="A0A2R6XW80"/>
<evidence type="ECO:0000259" key="7">
    <source>
        <dbReference type="Pfam" id="PF09258"/>
    </source>
</evidence>
<name>A0A2R6XW80_MARPO</name>
<dbReference type="Gramene" id="Mp1g20130.1">
    <property type="protein sequence ID" value="Mp1g20130.1.cds"/>
    <property type="gene ID" value="Mp1g20130"/>
</dbReference>
<evidence type="ECO:0000256" key="1">
    <source>
        <dbReference type="ARBA" id="ARBA00004370"/>
    </source>
</evidence>
<dbReference type="PANTHER" id="PTHR48261">
    <property type="entry name" value="ACETYLGLUCOSAMINYLTRANSFERASE"/>
    <property type="match status" value="1"/>
</dbReference>
<dbReference type="OrthoDB" id="5954868at2759"/>
<dbReference type="Gene3D" id="2.115.10.20">
    <property type="entry name" value="Glycosyl hydrolase domain, family 43"/>
    <property type="match status" value="1"/>
</dbReference>
<protein>
    <submittedName>
        <fullName evidence="9">Uncharacterized protein</fullName>
    </submittedName>
</protein>
<dbReference type="InterPro" id="IPR029044">
    <property type="entry name" value="Nucleotide-diphossugar_trans"/>
</dbReference>
<evidence type="ECO:0000256" key="2">
    <source>
        <dbReference type="ARBA" id="ARBA00008700"/>
    </source>
</evidence>
<dbReference type="InterPro" id="IPR004263">
    <property type="entry name" value="Exostosin"/>
</dbReference>
<evidence type="ECO:0000313" key="10">
    <source>
        <dbReference type="Proteomes" id="UP000244005"/>
    </source>
</evidence>
<dbReference type="FunFam" id="2.115.10.20:FF:000004">
    <property type="entry name" value="Glucosamine inositolphosphorylceramide transferase 1"/>
    <property type="match status" value="1"/>
</dbReference>
<keyword evidence="3" id="KW-0808">Transferase</keyword>
<reference evidence="10" key="1">
    <citation type="journal article" date="2017" name="Cell">
        <title>Insights into land plant evolution garnered from the Marchantia polymorpha genome.</title>
        <authorList>
            <person name="Bowman J.L."/>
            <person name="Kohchi T."/>
            <person name="Yamato K.T."/>
            <person name="Jenkins J."/>
            <person name="Shu S."/>
            <person name="Ishizaki K."/>
            <person name="Yamaoka S."/>
            <person name="Nishihama R."/>
            <person name="Nakamura Y."/>
            <person name="Berger F."/>
            <person name="Adam C."/>
            <person name="Aki S.S."/>
            <person name="Althoff F."/>
            <person name="Araki T."/>
            <person name="Arteaga-Vazquez M.A."/>
            <person name="Balasubrmanian S."/>
            <person name="Barry K."/>
            <person name="Bauer D."/>
            <person name="Boehm C.R."/>
            <person name="Briginshaw L."/>
            <person name="Caballero-Perez J."/>
            <person name="Catarino B."/>
            <person name="Chen F."/>
            <person name="Chiyoda S."/>
            <person name="Chovatia M."/>
            <person name="Davies K.M."/>
            <person name="Delmans M."/>
            <person name="Demura T."/>
            <person name="Dierschke T."/>
            <person name="Dolan L."/>
            <person name="Dorantes-Acosta A.E."/>
            <person name="Eklund D.M."/>
            <person name="Florent S.N."/>
            <person name="Flores-Sandoval E."/>
            <person name="Fujiyama A."/>
            <person name="Fukuzawa H."/>
            <person name="Galik B."/>
            <person name="Grimanelli D."/>
            <person name="Grimwood J."/>
            <person name="Grossniklaus U."/>
            <person name="Hamada T."/>
            <person name="Haseloff J."/>
            <person name="Hetherington A.J."/>
            <person name="Higo A."/>
            <person name="Hirakawa Y."/>
            <person name="Hundley H.N."/>
            <person name="Ikeda Y."/>
            <person name="Inoue K."/>
            <person name="Inoue S.I."/>
            <person name="Ishida S."/>
            <person name="Jia Q."/>
            <person name="Kakita M."/>
            <person name="Kanazawa T."/>
            <person name="Kawai Y."/>
            <person name="Kawashima T."/>
            <person name="Kennedy M."/>
            <person name="Kinose K."/>
            <person name="Kinoshita T."/>
            <person name="Kohara Y."/>
            <person name="Koide E."/>
            <person name="Komatsu K."/>
            <person name="Kopischke S."/>
            <person name="Kubo M."/>
            <person name="Kyozuka J."/>
            <person name="Lagercrantz U."/>
            <person name="Lin S.S."/>
            <person name="Lindquist E."/>
            <person name="Lipzen A.M."/>
            <person name="Lu C.W."/>
            <person name="De Luna E."/>
            <person name="Martienssen R.A."/>
            <person name="Minamino N."/>
            <person name="Mizutani M."/>
            <person name="Mizutani M."/>
            <person name="Mochizuki N."/>
            <person name="Monte I."/>
            <person name="Mosher R."/>
            <person name="Nagasaki H."/>
            <person name="Nakagami H."/>
            <person name="Naramoto S."/>
            <person name="Nishitani K."/>
            <person name="Ohtani M."/>
            <person name="Okamoto T."/>
            <person name="Okumura M."/>
            <person name="Phillips J."/>
            <person name="Pollak B."/>
            <person name="Reinders A."/>
            <person name="Rovekamp M."/>
            <person name="Sano R."/>
            <person name="Sawa S."/>
            <person name="Schmid M.W."/>
            <person name="Shirakawa M."/>
            <person name="Solano R."/>
            <person name="Spunde A."/>
            <person name="Suetsugu N."/>
            <person name="Sugano S."/>
            <person name="Sugiyama A."/>
            <person name="Sun R."/>
            <person name="Suzuki Y."/>
            <person name="Takenaka M."/>
            <person name="Takezawa D."/>
            <person name="Tomogane H."/>
            <person name="Tsuzuki M."/>
            <person name="Ueda T."/>
            <person name="Umeda M."/>
            <person name="Ward J.M."/>
            <person name="Watanabe Y."/>
            <person name="Yazaki K."/>
            <person name="Yokoyama R."/>
            <person name="Yoshitake Y."/>
            <person name="Yotsui I."/>
            <person name="Zachgo S."/>
            <person name="Schmutz J."/>
        </authorList>
    </citation>
    <scope>NUCLEOTIDE SEQUENCE [LARGE SCALE GENOMIC DNA]</scope>
    <source>
        <strain evidence="10">Tak-1</strain>
    </source>
</reference>
<sequence length="774" mass="88028">MGEKDLRYKSSGSCAGDWCDVSMKCRCRWRWGTPGFCSRCHDKSQHRTCFLSSTFIFFLTSILVLGAFGKLFAWLTFAPFEHEKYAYGAGCQPDNEGSWAIGFYRGSSPFSLRPTELEGLQSDKGSAWPVANPILTCASIKDPNNPSNFVADPFLFSQGTNLFVFFETKNTLTLQGDIGVAKSEDQGATWHFVGIALDEDWHLSYPFVFEHQGKIYMMPEGSKKGDLRLYHATNFPLQWSLVKVIIRRPLVDASMVEFDGLFWIFGSDSSRYGAVKNGELEIWYASSPLGPWKPHIRNPVHNVHKSFGARSAGRPFIWEGKLYRLGQDCGDTYGKRVRAFQVEILTPSKFQEVEVPLGIIEPSWKKGRYAWNGVRHHHLDVMRLSSGDWIAVMDGDRVPSGDRSARIALGSIGLLILITLTFFVGLLYGFVRCGEPISRPHNAKKGETPVVWARPQLISPMYRAVARLKRSGSTIKGRVRARSCMGCSLIIFSLIVGIAFVCLVVSCLFGGNGVEEPYAVEGQFSQFTMVTMTYADRLWNLRMFVKHYSRCASVREIVVVWNKGVPPNPLRDFDSAVPVRIRVEPINSLNNRFRLDPLIKTRAVLELDDDIMMTCDDVERGFKAWRERPERLVGFYPRLVEGRPLEYRNERFARSRAGYNMILTGAAFMDIDMAFPLYWSDENEKGRAIVDELFNCEDILMNFILGNRTESQPVEYVHPSWALDTSKLSNAAISRDTKVHYNKRTYCLLRFSQLYGKLPLKKVEFHSRADGWDY</sequence>
<keyword evidence="6" id="KW-1133">Transmembrane helix</keyword>
<evidence type="ECO:0000256" key="6">
    <source>
        <dbReference type="SAM" id="Phobius"/>
    </source>
</evidence>
<dbReference type="InterPro" id="IPR056442">
    <property type="entry name" value="GINT1_N"/>
</dbReference>
<feature type="transmembrane region" description="Helical" evidence="6">
    <location>
        <begin position="486"/>
        <end position="511"/>
    </location>
</feature>
<comment type="similarity">
    <text evidence="2">Belongs to the glycosyltransferase 64 family.</text>
</comment>
<dbReference type="GO" id="GO:0009845">
    <property type="term" value="P:seed germination"/>
    <property type="evidence" value="ECO:0007669"/>
    <property type="project" value="EnsemblPlants"/>
</dbReference>
<dbReference type="EMBL" id="KZ772673">
    <property type="protein sequence ID" value="PTQ50361.1"/>
    <property type="molecule type" value="Genomic_DNA"/>
</dbReference>
<organism evidence="9 10">
    <name type="scientific">Marchantia polymorpha</name>
    <name type="common">Common liverwort</name>
    <name type="synonym">Marchantia aquatica</name>
    <dbReference type="NCBI Taxonomy" id="3197"/>
    <lineage>
        <taxon>Eukaryota</taxon>
        <taxon>Viridiplantae</taxon>
        <taxon>Streptophyta</taxon>
        <taxon>Embryophyta</taxon>
        <taxon>Marchantiophyta</taxon>
        <taxon>Marchantiopsida</taxon>
        <taxon>Marchantiidae</taxon>
        <taxon>Marchantiales</taxon>
        <taxon>Marchantiaceae</taxon>
        <taxon>Marchantia</taxon>
    </lineage>
</organism>
<evidence type="ECO:0000256" key="3">
    <source>
        <dbReference type="ARBA" id="ARBA00022679"/>
    </source>
</evidence>
<feature type="transmembrane region" description="Helical" evidence="6">
    <location>
        <begin position="49"/>
        <end position="75"/>
    </location>
</feature>
<accession>A0A2R6XW80</accession>
<comment type="subcellular location">
    <subcellularLocation>
        <location evidence="1">Membrane</location>
    </subcellularLocation>
</comment>